<name>A0AAD5GF85_AMBAR</name>
<reference evidence="1" key="1">
    <citation type="submission" date="2022-06" db="EMBL/GenBank/DDBJ databases">
        <title>Uncovering the hologenomic basis of an extraordinary plant invasion.</title>
        <authorList>
            <person name="Bieker V.C."/>
            <person name="Martin M.D."/>
            <person name="Gilbert T."/>
            <person name="Hodgins K."/>
            <person name="Battlay P."/>
            <person name="Petersen B."/>
            <person name="Wilson J."/>
        </authorList>
    </citation>
    <scope>NUCLEOTIDE SEQUENCE</scope>
    <source>
        <strain evidence="1">AA19_3_7</strain>
        <tissue evidence="1">Leaf</tissue>
    </source>
</reference>
<gene>
    <name evidence="1" type="ORF">M8C21_032172</name>
</gene>
<evidence type="ECO:0000313" key="2">
    <source>
        <dbReference type="Proteomes" id="UP001206925"/>
    </source>
</evidence>
<dbReference type="Proteomes" id="UP001206925">
    <property type="component" value="Unassembled WGS sequence"/>
</dbReference>
<sequence length="134" mass="15510">LECVVFGSIYFCYITIFDDNNELSCSFTLAIDGNGVFPNGDPDKGVKLRVFVDDKARKSMTPVEDRRARPSKAMDDLRHVNRFRRCKVSILLVFEFFWLALRMRCWCISFDACVYVYKILSRSVDGNPIVFRAT</sequence>
<feature type="non-terminal residue" evidence="1">
    <location>
        <position position="134"/>
    </location>
</feature>
<dbReference type="AlphaFoldDB" id="A0AAD5GF85"/>
<protein>
    <submittedName>
        <fullName evidence="1">Uncharacterized protein</fullName>
    </submittedName>
</protein>
<dbReference type="EMBL" id="JAMZMK010008927">
    <property type="protein sequence ID" value="KAI7737908.1"/>
    <property type="molecule type" value="Genomic_DNA"/>
</dbReference>
<organism evidence="1 2">
    <name type="scientific">Ambrosia artemisiifolia</name>
    <name type="common">Common ragweed</name>
    <dbReference type="NCBI Taxonomy" id="4212"/>
    <lineage>
        <taxon>Eukaryota</taxon>
        <taxon>Viridiplantae</taxon>
        <taxon>Streptophyta</taxon>
        <taxon>Embryophyta</taxon>
        <taxon>Tracheophyta</taxon>
        <taxon>Spermatophyta</taxon>
        <taxon>Magnoliopsida</taxon>
        <taxon>eudicotyledons</taxon>
        <taxon>Gunneridae</taxon>
        <taxon>Pentapetalae</taxon>
        <taxon>asterids</taxon>
        <taxon>campanulids</taxon>
        <taxon>Asterales</taxon>
        <taxon>Asteraceae</taxon>
        <taxon>Asteroideae</taxon>
        <taxon>Heliantheae alliance</taxon>
        <taxon>Heliantheae</taxon>
        <taxon>Ambrosia</taxon>
    </lineage>
</organism>
<evidence type="ECO:0000313" key="1">
    <source>
        <dbReference type="EMBL" id="KAI7737908.1"/>
    </source>
</evidence>
<proteinExistence type="predicted"/>
<accession>A0AAD5GF85</accession>
<comment type="caution">
    <text evidence="1">The sequence shown here is derived from an EMBL/GenBank/DDBJ whole genome shotgun (WGS) entry which is preliminary data.</text>
</comment>
<keyword evidence="2" id="KW-1185">Reference proteome</keyword>
<feature type="non-terminal residue" evidence="1">
    <location>
        <position position="1"/>
    </location>
</feature>